<dbReference type="GO" id="GO:0006123">
    <property type="term" value="P:mitochondrial electron transport, cytochrome c to oxygen"/>
    <property type="evidence" value="ECO:0007669"/>
    <property type="project" value="InterPro"/>
</dbReference>
<dbReference type="AlphaFoldDB" id="A0A098VV96"/>
<protein>
    <submittedName>
        <fullName evidence="3">Putative cytochrome c oxidase subunit V</fullName>
    </submittedName>
</protein>
<reference evidence="3 4" key="1">
    <citation type="submission" date="2014-04" db="EMBL/GenBank/DDBJ databases">
        <title>A new species of microsporidia sheds light on the evolution of extreme parasitism.</title>
        <authorList>
            <person name="Haag K.L."/>
            <person name="James T.Y."/>
            <person name="Larsson R."/>
            <person name="Schaer T.M."/>
            <person name="Refardt D."/>
            <person name="Pombert J.-F."/>
            <person name="Ebert D."/>
        </authorList>
    </citation>
    <scope>NUCLEOTIDE SEQUENCE [LARGE SCALE GENOMIC DNA]</scope>
    <source>
        <strain evidence="3 4">UGP3</strain>
        <tissue evidence="3">Spores</tissue>
    </source>
</reference>
<dbReference type="InterPro" id="IPR036639">
    <property type="entry name" value="Cyt_c_oxidase_su4_sf"/>
</dbReference>
<dbReference type="GO" id="GO:0045277">
    <property type="term" value="C:respiratory chain complex IV"/>
    <property type="evidence" value="ECO:0007669"/>
    <property type="project" value="InterPro"/>
</dbReference>
<dbReference type="Pfam" id="PF02936">
    <property type="entry name" value="COX4"/>
    <property type="match status" value="1"/>
</dbReference>
<evidence type="ECO:0000313" key="4">
    <source>
        <dbReference type="Proteomes" id="UP000029725"/>
    </source>
</evidence>
<comment type="caution">
    <text evidence="3">The sequence shown here is derived from an EMBL/GenBank/DDBJ whole genome shotgun (WGS) entry which is preliminary data.</text>
</comment>
<accession>A0A098VV96</accession>
<comment type="subcellular location">
    <subcellularLocation>
        <location evidence="1">Mitochondrion</location>
    </subcellularLocation>
</comment>
<dbReference type="EMBL" id="JMKJ01000033">
    <property type="protein sequence ID" value="KGG52835.1"/>
    <property type="molecule type" value="Genomic_DNA"/>
</dbReference>
<evidence type="ECO:0000256" key="2">
    <source>
        <dbReference type="ARBA" id="ARBA00023128"/>
    </source>
</evidence>
<organism evidence="3 4">
    <name type="scientific">Mitosporidium daphniae</name>
    <dbReference type="NCBI Taxonomy" id="1485682"/>
    <lineage>
        <taxon>Eukaryota</taxon>
        <taxon>Fungi</taxon>
        <taxon>Fungi incertae sedis</taxon>
        <taxon>Microsporidia</taxon>
        <taxon>Mitosporidium</taxon>
    </lineage>
</organism>
<dbReference type="GeneID" id="25258259"/>
<dbReference type="HOGENOM" id="CLU_1731922_0_0_1"/>
<dbReference type="Proteomes" id="UP000029725">
    <property type="component" value="Unassembled WGS sequence"/>
</dbReference>
<dbReference type="SUPFAM" id="SSF81406">
    <property type="entry name" value="Mitochondrial cytochrome c oxidase subunit IV"/>
    <property type="match status" value="1"/>
</dbReference>
<dbReference type="RefSeq" id="XP_013239307.1">
    <property type="nucleotide sequence ID" value="XM_013383853.1"/>
</dbReference>
<dbReference type="InterPro" id="IPR004203">
    <property type="entry name" value="Cyt_c_oxidase_su4_fam"/>
</dbReference>
<sequence length="151" mass="17318">MLASPKSIHSPLKTILFSNLLGRPYSSFKVPEIVERDFEKSWRQMDLVGKYDIQQRHAELSKMDWNTLTLATKKSSVYTSAYDLPPKEHPTFSRDVTIGVAAVMLLAYGLHSFFKWVGGPPPHTASPEWYEHTKALMRKQNASPIRKHFDD</sequence>
<name>A0A098VV96_9MICR</name>
<dbReference type="GO" id="GO:0005739">
    <property type="term" value="C:mitochondrion"/>
    <property type="evidence" value="ECO:0007669"/>
    <property type="project" value="UniProtKB-SubCell"/>
</dbReference>
<keyword evidence="2" id="KW-0496">Mitochondrion</keyword>
<dbReference type="Gene3D" id="1.10.442.10">
    <property type="entry name" value="Cytochrome c oxidase subunit IV"/>
    <property type="match status" value="1"/>
</dbReference>
<keyword evidence="4" id="KW-1185">Reference proteome</keyword>
<proteinExistence type="predicted"/>
<evidence type="ECO:0000313" key="3">
    <source>
        <dbReference type="EMBL" id="KGG52835.1"/>
    </source>
</evidence>
<gene>
    <name evidence="3" type="ORF">DI09_12p30</name>
</gene>
<dbReference type="VEuPathDB" id="MicrosporidiaDB:DI09_12p30"/>
<evidence type="ECO:0000256" key="1">
    <source>
        <dbReference type="ARBA" id="ARBA00004173"/>
    </source>
</evidence>